<reference evidence="2" key="1">
    <citation type="journal article" date="2019" name="Sci. Rep.">
        <title>Draft genome of Tanacetum cinerariifolium, the natural source of mosquito coil.</title>
        <authorList>
            <person name="Yamashiro T."/>
            <person name="Shiraishi A."/>
            <person name="Satake H."/>
            <person name="Nakayama K."/>
        </authorList>
    </citation>
    <scope>NUCLEOTIDE SEQUENCE</scope>
</reference>
<feature type="compositionally biased region" description="Basic and acidic residues" evidence="1">
    <location>
        <begin position="76"/>
        <end position="86"/>
    </location>
</feature>
<feature type="region of interest" description="Disordered" evidence="1">
    <location>
        <begin position="55"/>
        <end position="86"/>
    </location>
</feature>
<dbReference type="AlphaFoldDB" id="A0A699XMM6"/>
<gene>
    <name evidence="2" type="ORF">Tci_929683</name>
</gene>
<proteinExistence type="predicted"/>
<comment type="caution">
    <text evidence="2">The sequence shown here is derived from an EMBL/GenBank/DDBJ whole genome shotgun (WGS) entry which is preliminary data.</text>
</comment>
<protein>
    <submittedName>
        <fullName evidence="2">Uncharacterized protein</fullName>
    </submittedName>
</protein>
<evidence type="ECO:0000313" key="2">
    <source>
        <dbReference type="EMBL" id="GFD57714.1"/>
    </source>
</evidence>
<sequence length="86" mass="9251">VASSTLIPAAKPTVVDVSTPISSAKPDAKPKVLKIVVVALAISTKKRKGVVIRDPEEELHDDTPAESKGTQYISRDIMDSRRSLNL</sequence>
<accession>A0A699XMM6</accession>
<evidence type="ECO:0000256" key="1">
    <source>
        <dbReference type="SAM" id="MobiDB-lite"/>
    </source>
</evidence>
<feature type="non-terminal residue" evidence="2">
    <location>
        <position position="1"/>
    </location>
</feature>
<dbReference type="EMBL" id="BKCJ011844220">
    <property type="protein sequence ID" value="GFD57714.1"/>
    <property type="molecule type" value="Genomic_DNA"/>
</dbReference>
<name>A0A699XMM6_TANCI</name>
<organism evidence="2">
    <name type="scientific">Tanacetum cinerariifolium</name>
    <name type="common">Dalmatian daisy</name>
    <name type="synonym">Chrysanthemum cinerariifolium</name>
    <dbReference type="NCBI Taxonomy" id="118510"/>
    <lineage>
        <taxon>Eukaryota</taxon>
        <taxon>Viridiplantae</taxon>
        <taxon>Streptophyta</taxon>
        <taxon>Embryophyta</taxon>
        <taxon>Tracheophyta</taxon>
        <taxon>Spermatophyta</taxon>
        <taxon>Magnoliopsida</taxon>
        <taxon>eudicotyledons</taxon>
        <taxon>Gunneridae</taxon>
        <taxon>Pentapetalae</taxon>
        <taxon>asterids</taxon>
        <taxon>campanulids</taxon>
        <taxon>Asterales</taxon>
        <taxon>Asteraceae</taxon>
        <taxon>Asteroideae</taxon>
        <taxon>Anthemideae</taxon>
        <taxon>Anthemidinae</taxon>
        <taxon>Tanacetum</taxon>
    </lineage>
</organism>
<feature type="non-terminal residue" evidence="2">
    <location>
        <position position="86"/>
    </location>
</feature>